<dbReference type="SUPFAM" id="SSF50729">
    <property type="entry name" value="PH domain-like"/>
    <property type="match status" value="1"/>
</dbReference>
<dbReference type="InterPro" id="IPR037239">
    <property type="entry name" value="OSBP_sf"/>
</dbReference>
<keyword evidence="5" id="KW-0446">Lipid-binding</keyword>
<dbReference type="SUPFAM" id="SSF48403">
    <property type="entry name" value="Ankyrin repeat"/>
    <property type="match status" value="1"/>
</dbReference>
<evidence type="ECO:0000313" key="10">
    <source>
        <dbReference type="Proteomes" id="UP000245591"/>
    </source>
</evidence>
<dbReference type="PANTHER" id="PTHR10972">
    <property type="entry name" value="OXYSTEROL-BINDING PROTEIN-RELATED"/>
    <property type="match status" value="1"/>
</dbReference>
<dbReference type="SMART" id="SM00233">
    <property type="entry name" value="PH"/>
    <property type="match status" value="1"/>
</dbReference>
<dbReference type="GO" id="GO:0034727">
    <property type="term" value="P:piecemeal microautophagy of the nucleus"/>
    <property type="evidence" value="ECO:0007669"/>
    <property type="project" value="TreeGrafter"/>
</dbReference>
<dbReference type="Gene3D" id="1.25.40.20">
    <property type="entry name" value="Ankyrin repeat-containing domain"/>
    <property type="match status" value="2"/>
</dbReference>
<dbReference type="EMBL" id="MBFU01000555">
    <property type="protein sequence ID" value="PVZ98383.1"/>
    <property type="molecule type" value="Genomic_DNA"/>
</dbReference>
<organism evidence="9 10">
    <name type="scientific">Smittium angustum</name>
    <dbReference type="NCBI Taxonomy" id="133377"/>
    <lineage>
        <taxon>Eukaryota</taxon>
        <taxon>Fungi</taxon>
        <taxon>Fungi incertae sedis</taxon>
        <taxon>Zoopagomycota</taxon>
        <taxon>Kickxellomycotina</taxon>
        <taxon>Harpellomycetes</taxon>
        <taxon>Harpellales</taxon>
        <taxon>Legeriomycetaceae</taxon>
        <taxon>Smittium</taxon>
    </lineage>
</organism>
<feature type="repeat" description="ANK" evidence="6">
    <location>
        <begin position="205"/>
        <end position="237"/>
    </location>
</feature>
<accession>A0A2U1J014</accession>
<keyword evidence="4" id="KW-0445">Lipid transport</keyword>
<dbReference type="Gene3D" id="2.30.29.30">
    <property type="entry name" value="Pleckstrin-homology domain (PH domain)/Phosphotyrosine-binding domain (PTB)"/>
    <property type="match status" value="1"/>
</dbReference>
<evidence type="ECO:0000313" key="9">
    <source>
        <dbReference type="EMBL" id="PVZ98383.1"/>
    </source>
</evidence>
<dbReference type="SUPFAM" id="SSF144000">
    <property type="entry name" value="Oxysterol-binding protein-like"/>
    <property type="match status" value="1"/>
</dbReference>
<comment type="similarity">
    <text evidence="1">Belongs to the OSBP family.</text>
</comment>
<keyword evidence="2" id="KW-0813">Transport</keyword>
<dbReference type="Pfam" id="PF00023">
    <property type="entry name" value="Ank"/>
    <property type="match status" value="1"/>
</dbReference>
<keyword evidence="3" id="KW-0597">Phosphoprotein</keyword>
<dbReference type="GO" id="GO:0006887">
    <property type="term" value="P:exocytosis"/>
    <property type="evidence" value="ECO:0007669"/>
    <property type="project" value="TreeGrafter"/>
</dbReference>
<dbReference type="InterPro" id="IPR011993">
    <property type="entry name" value="PH-like_dom_sf"/>
</dbReference>
<feature type="domain" description="PH" evidence="8">
    <location>
        <begin position="271"/>
        <end position="366"/>
    </location>
</feature>
<dbReference type="GO" id="GO:0005635">
    <property type="term" value="C:nuclear envelope"/>
    <property type="evidence" value="ECO:0007669"/>
    <property type="project" value="TreeGrafter"/>
</dbReference>
<dbReference type="GO" id="GO:0097038">
    <property type="term" value="C:perinuclear endoplasmic reticulum"/>
    <property type="evidence" value="ECO:0007669"/>
    <property type="project" value="TreeGrafter"/>
</dbReference>
<feature type="compositionally biased region" description="Basic and acidic residues" evidence="7">
    <location>
        <begin position="468"/>
        <end position="482"/>
    </location>
</feature>
<evidence type="ECO:0000256" key="7">
    <source>
        <dbReference type="SAM" id="MobiDB-lite"/>
    </source>
</evidence>
<name>A0A2U1J014_SMIAN</name>
<dbReference type="Pfam" id="PF00169">
    <property type="entry name" value="PH"/>
    <property type="match status" value="1"/>
</dbReference>
<dbReference type="PROSITE" id="PS50003">
    <property type="entry name" value="PH_DOMAIN"/>
    <property type="match status" value="1"/>
</dbReference>
<feature type="repeat" description="ANK" evidence="6">
    <location>
        <begin position="106"/>
        <end position="138"/>
    </location>
</feature>
<dbReference type="InterPro" id="IPR000648">
    <property type="entry name" value="Oxysterol-bd"/>
</dbReference>
<evidence type="ECO:0000256" key="4">
    <source>
        <dbReference type="ARBA" id="ARBA00023055"/>
    </source>
</evidence>
<dbReference type="InterPro" id="IPR002110">
    <property type="entry name" value="Ankyrin_rpt"/>
</dbReference>
<dbReference type="PROSITE" id="PS50088">
    <property type="entry name" value="ANK_REPEAT"/>
    <property type="match status" value="2"/>
</dbReference>
<dbReference type="GO" id="GO:0006869">
    <property type="term" value="P:lipid transport"/>
    <property type="evidence" value="ECO:0007669"/>
    <property type="project" value="UniProtKB-KW"/>
</dbReference>
<evidence type="ECO:0000256" key="6">
    <source>
        <dbReference type="PROSITE-ProRule" id="PRU00023"/>
    </source>
</evidence>
<dbReference type="Gene3D" id="3.30.70.3490">
    <property type="match status" value="1"/>
</dbReference>
<comment type="caution">
    <text evidence="9">The sequence shown here is derived from an EMBL/GenBank/DDBJ whole genome shotgun (WGS) entry which is preliminary data.</text>
</comment>
<dbReference type="Gene3D" id="2.40.160.120">
    <property type="match status" value="1"/>
</dbReference>
<dbReference type="Pfam" id="PF12796">
    <property type="entry name" value="Ank_2"/>
    <property type="match status" value="1"/>
</dbReference>
<dbReference type="GO" id="GO:0005886">
    <property type="term" value="C:plasma membrane"/>
    <property type="evidence" value="ECO:0007669"/>
    <property type="project" value="TreeGrafter"/>
</dbReference>
<dbReference type="InterPro" id="IPR036770">
    <property type="entry name" value="Ankyrin_rpt-contain_sf"/>
</dbReference>
<evidence type="ECO:0000256" key="2">
    <source>
        <dbReference type="ARBA" id="ARBA00022448"/>
    </source>
</evidence>
<feature type="region of interest" description="Disordered" evidence="7">
    <location>
        <begin position="1021"/>
        <end position="1049"/>
    </location>
</feature>
<gene>
    <name evidence="9" type="ORF">BB558_005607</name>
</gene>
<dbReference type="PANTHER" id="PTHR10972:SF205">
    <property type="entry name" value="OXYSTEROL-BINDING PROTEIN 1"/>
    <property type="match status" value="1"/>
</dbReference>
<dbReference type="GO" id="GO:0006897">
    <property type="term" value="P:endocytosis"/>
    <property type="evidence" value="ECO:0007669"/>
    <property type="project" value="TreeGrafter"/>
</dbReference>
<dbReference type="AlphaFoldDB" id="A0A2U1J014"/>
<protein>
    <recommendedName>
        <fullName evidence="8">PH domain-containing protein</fullName>
    </recommendedName>
</protein>
<reference evidence="9 10" key="1">
    <citation type="journal article" date="2018" name="MBio">
        <title>Comparative Genomics Reveals the Core Gene Toolbox for the Fungus-Insect Symbiosis.</title>
        <authorList>
            <person name="Wang Y."/>
            <person name="Stata M."/>
            <person name="Wang W."/>
            <person name="Stajich J.E."/>
            <person name="White M.M."/>
            <person name="Moncalvo J.M."/>
        </authorList>
    </citation>
    <scope>NUCLEOTIDE SEQUENCE [LARGE SCALE GENOMIC DNA]</scope>
    <source>
        <strain evidence="9 10">AUS-126-30</strain>
    </source>
</reference>
<dbReference type="InterPro" id="IPR001849">
    <property type="entry name" value="PH_domain"/>
</dbReference>
<feature type="compositionally biased region" description="Polar residues" evidence="7">
    <location>
        <begin position="491"/>
        <end position="507"/>
    </location>
</feature>
<dbReference type="GO" id="GO:0032934">
    <property type="term" value="F:sterol binding"/>
    <property type="evidence" value="ECO:0007669"/>
    <property type="project" value="TreeGrafter"/>
</dbReference>
<feature type="region of interest" description="Disordered" evidence="7">
    <location>
        <begin position="619"/>
        <end position="651"/>
    </location>
</feature>
<dbReference type="Pfam" id="PF01237">
    <property type="entry name" value="Oxysterol_BP"/>
    <property type="match status" value="1"/>
</dbReference>
<evidence type="ECO:0000256" key="3">
    <source>
        <dbReference type="ARBA" id="ARBA00022553"/>
    </source>
</evidence>
<dbReference type="SMART" id="SM00248">
    <property type="entry name" value="ANK"/>
    <property type="match status" value="3"/>
</dbReference>
<keyword evidence="10" id="KW-1185">Reference proteome</keyword>
<sequence>MNPATKATKSNDEELSYVYTEKYLEALKAFEANDMEKIKIIVVEWMKAFNKARKELIQNPELSAHLTPLQKSTPLHLAVQCASFEVVTYLLNLKSPKIPINVKDGHGMTELHYAIKASRADVVKALLDAGADENIEDANNNDGLMLAVNQDIEQLIHDHRDQEVGELTAKLFSMAIQNDVQGLKTLMNDETLQPKINLMARDTLDGKTILHIAAQKNNIDLAIWAIQHGVDLFATDYDDKMAYSYIKDDRMQEVFDQAPLANNFGIISENAPRYSGMLEKWTNYAGGWKSRWFDLESGVLSYYKAKEDAGNSCRGALNLKVARIVFSHKDKRQFEVHGKGSVKFQLRAKTLSEAKKWVHLLNLSKQWAIDRTETTEIPPEGNGAILFPETQNGNVSTADQNIYSSNDVNSNYGRFGSLPEKSSRFSASINNEARSERGGGITSRLSTSLGVPKLRQGNASVMSGLNADRTKSLTGRSHENTPRKPSIKAGLNSTQNDVESKSQISKYSDSESIENSKKLMEDFLSMVDHIESQIRGISVTLRELKLMPEQQVNKKVVSEFLASIEERVESIEIKLPDLRYTYSTNNTFWKQKLGDELKRIDTLADTLQSAVMDTQRAGERMISRGSRQSFNSSSSKYETAKQSQIIQDYDSDEDDEQFADALDTLDENLEPQWLKTTSTKVEEIAQTEQDEEEAKLEAAVNKYNLEGYDPSGKIRTSLPEDDKVKPSISLWGIIKSAIGKDLSKISMPVYFNEPTSFLQRFSEDLEYSDLLDIAAHLPKSADRTMLVASYAMSNYSSTFGRIAKPFNPLLGETYEYVRPDKRFRAFSEQVVHHPPISALWVQAHNYDFHADTVIKSKFTGKSMDITPDCVCHVYLKVPLEFLDKGSDAALGPRIKQPEIFEEKGYFVEHYSWRKLSTSVNGIITGSFWIEHYGDLNVQNHSTGDETVLTFKRSGWLGDNKFRVTGHSQNRVGEITHLISGKWISRIVAKPVSFKKETFEYNENSNENIDDSLMNQYSTFTNLSDKNENGEANGTGDKSATDSNSSSGTLNLELPKGPFILWQRNPLPSKPMKYNLTEFATSLNEINDDLRKYIAPSDSRLRPDQRAMEVDEFSLADSEKTRLEEKQRAVRKKMESGVIPKWSPRWFYMDTDKDTGTSYWRFNGEYWNERERVAKEIDSGKTNATWKDVPDIF</sequence>
<proteinExistence type="inferred from homology"/>
<keyword evidence="6" id="KW-0040">ANK repeat</keyword>
<evidence type="ECO:0000256" key="1">
    <source>
        <dbReference type="ARBA" id="ARBA00008842"/>
    </source>
</evidence>
<dbReference type="GO" id="GO:0005829">
    <property type="term" value="C:cytosol"/>
    <property type="evidence" value="ECO:0007669"/>
    <property type="project" value="TreeGrafter"/>
</dbReference>
<evidence type="ECO:0000259" key="8">
    <source>
        <dbReference type="PROSITE" id="PS50003"/>
    </source>
</evidence>
<feature type="compositionally biased region" description="Low complexity" evidence="7">
    <location>
        <begin position="623"/>
        <end position="635"/>
    </location>
</feature>
<dbReference type="PROSITE" id="PS50297">
    <property type="entry name" value="ANK_REP_REGION"/>
    <property type="match status" value="2"/>
</dbReference>
<dbReference type="GO" id="GO:0030011">
    <property type="term" value="P:maintenance of cell polarity"/>
    <property type="evidence" value="ECO:0007669"/>
    <property type="project" value="TreeGrafter"/>
</dbReference>
<dbReference type="Proteomes" id="UP000245591">
    <property type="component" value="Unassembled WGS sequence"/>
</dbReference>
<feature type="compositionally biased region" description="Polar residues" evidence="7">
    <location>
        <begin position="636"/>
        <end position="646"/>
    </location>
</feature>
<feature type="region of interest" description="Disordered" evidence="7">
    <location>
        <begin position="466"/>
        <end position="511"/>
    </location>
</feature>
<evidence type="ECO:0000256" key="5">
    <source>
        <dbReference type="ARBA" id="ARBA00023121"/>
    </source>
</evidence>